<dbReference type="Pfam" id="PF10099">
    <property type="entry name" value="RskA_C"/>
    <property type="match status" value="1"/>
</dbReference>
<evidence type="ECO:0000256" key="3">
    <source>
        <dbReference type="ARBA" id="ARBA00022475"/>
    </source>
</evidence>
<dbReference type="PANTHER" id="PTHR37461:SF1">
    <property type="entry name" value="ANTI-SIGMA-K FACTOR RSKA"/>
    <property type="match status" value="1"/>
</dbReference>
<keyword evidence="6" id="KW-0472">Membrane</keyword>
<dbReference type="GO" id="GO:0005886">
    <property type="term" value="C:plasma membrane"/>
    <property type="evidence" value="ECO:0007669"/>
    <property type="project" value="UniProtKB-SubCell"/>
</dbReference>
<evidence type="ECO:0000256" key="2">
    <source>
        <dbReference type="ARBA" id="ARBA00004236"/>
    </source>
</evidence>
<feature type="domain" description="Anti-sigma K factor RskA C-terminal" evidence="9">
    <location>
        <begin position="90"/>
        <end position="220"/>
    </location>
</feature>
<dbReference type="GO" id="GO:0006417">
    <property type="term" value="P:regulation of translation"/>
    <property type="evidence" value="ECO:0007669"/>
    <property type="project" value="TreeGrafter"/>
</dbReference>
<evidence type="ECO:0000256" key="4">
    <source>
        <dbReference type="ARBA" id="ARBA00022692"/>
    </source>
</evidence>
<keyword evidence="11" id="KW-1185">Reference proteome</keyword>
<dbReference type="Proteomes" id="UP001156102">
    <property type="component" value="Unassembled WGS sequence"/>
</dbReference>
<keyword evidence="5" id="KW-1133">Transmembrane helix</keyword>
<dbReference type="InterPro" id="IPR018764">
    <property type="entry name" value="RskA_C"/>
</dbReference>
<keyword evidence="3" id="KW-1003">Cell membrane</keyword>
<accession>A0AA41XAX2</accession>
<protein>
    <recommendedName>
        <fullName evidence="8">Regulator of SigK</fullName>
    </recommendedName>
    <alternativeName>
        <fullName evidence="7">Sigma-K anti-sigma factor RskA</fullName>
    </alternativeName>
</protein>
<evidence type="ECO:0000256" key="1">
    <source>
        <dbReference type="ARBA" id="ARBA00004167"/>
    </source>
</evidence>
<dbReference type="InterPro" id="IPR051474">
    <property type="entry name" value="Anti-sigma-K/W_factor"/>
</dbReference>
<comment type="caution">
    <text evidence="10">The sequence shown here is derived from an EMBL/GenBank/DDBJ whole genome shotgun (WGS) entry which is preliminary data.</text>
</comment>
<sequence length="226" mass="24934">MKQEQCEKLLDYFNGALIDEEQVNFESHLASCKSCQAELREWTELTEGLPYAVEEAEPPAGMKQRILGNVLAEQQPASAVRKTEWQKPLLAAALLVSLLGNAYWLMKGNDTPQQVVVDQLDRTVSLQPADSTHAEATAMLLKKKDKTEVLVQASGLQALQSKQVYQVWLLKGGKPYRAGTFVPNEKGDGAVAYSVPEEKWDTIAITIEPDAENEAPEGPIIFSHAL</sequence>
<evidence type="ECO:0000313" key="10">
    <source>
        <dbReference type="EMBL" id="MCP8969979.1"/>
    </source>
</evidence>
<dbReference type="InterPro" id="IPR041916">
    <property type="entry name" value="Anti_sigma_zinc_sf"/>
</dbReference>
<evidence type="ECO:0000256" key="6">
    <source>
        <dbReference type="ARBA" id="ARBA00023136"/>
    </source>
</evidence>
<evidence type="ECO:0000256" key="5">
    <source>
        <dbReference type="ARBA" id="ARBA00022989"/>
    </source>
</evidence>
<reference evidence="10" key="1">
    <citation type="submission" date="2022-07" db="EMBL/GenBank/DDBJ databases">
        <authorList>
            <person name="Li W.-J."/>
            <person name="Deng Q.-Q."/>
        </authorList>
    </citation>
    <scope>NUCLEOTIDE SEQUENCE</scope>
    <source>
        <strain evidence="10">SYSU M60031</strain>
    </source>
</reference>
<name>A0AA41XAX2_9BACI</name>
<dbReference type="PANTHER" id="PTHR37461">
    <property type="entry name" value="ANTI-SIGMA-K FACTOR RSKA"/>
    <property type="match status" value="1"/>
</dbReference>
<dbReference type="AlphaFoldDB" id="A0AA41XAX2"/>
<keyword evidence="4" id="KW-0812">Transmembrane</keyword>
<dbReference type="GO" id="GO:0016989">
    <property type="term" value="F:sigma factor antagonist activity"/>
    <property type="evidence" value="ECO:0007669"/>
    <property type="project" value="TreeGrafter"/>
</dbReference>
<organism evidence="10 11">
    <name type="scientific">Ectobacillus ponti</name>
    <dbReference type="NCBI Taxonomy" id="2961894"/>
    <lineage>
        <taxon>Bacteria</taxon>
        <taxon>Bacillati</taxon>
        <taxon>Bacillota</taxon>
        <taxon>Bacilli</taxon>
        <taxon>Bacillales</taxon>
        <taxon>Bacillaceae</taxon>
        <taxon>Ectobacillus</taxon>
    </lineage>
</organism>
<evidence type="ECO:0000256" key="7">
    <source>
        <dbReference type="ARBA" id="ARBA00029829"/>
    </source>
</evidence>
<evidence type="ECO:0000259" key="9">
    <source>
        <dbReference type="Pfam" id="PF10099"/>
    </source>
</evidence>
<comment type="subcellular location">
    <subcellularLocation>
        <location evidence="2">Cell membrane</location>
    </subcellularLocation>
    <subcellularLocation>
        <location evidence="1">Membrane</location>
        <topology evidence="1">Single-pass membrane protein</topology>
    </subcellularLocation>
</comment>
<dbReference type="EMBL" id="JANCLT010000008">
    <property type="protein sequence ID" value="MCP8969979.1"/>
    <property type="molecule type" value="Genomic_DNA"/>
</dbReference>
<proteinExistence type="predicted"/>
<evidence type="ECO:0000313" key="11">
    <source>
        <dbReference type="Proteomes" id="UP001156102"/>
    </source>
</evidence>
<dbReference type="RefSeq" id="WP_254759896.1">
    <property type="nucleotide sequence ID" value="NZ_JANCLT010000008.1"/>
</dbReference>
<gene>
    <name evidence="10" type="ORF">NK662_15740</name>
</gene>
<evidence type="ECO:0000256" key="8">
    <source>
        <dbReference type="ARBA" id="ARBA00030803"/>
    </source>
</evidence>
<dbReference type="Gene3D" id="1.10.10.1320">
    <property type="entry name" value="Anti-sigma factor, zinc-finger domain"/>
    <property type="match status" value="1"/>
</dbReference>